<feature type="transmembrane region" description="Helical" evidence="6">
    <location>
        <begin position="462"/>
        <end position="484"/>
    </location>
</feature>
<comment type="subcellular location">
    <subcellularLocation>
        <location evidence="1">Cell membrane</location>
        <topology evidence="1">Multi-pass membrane protein</topology>
    </subcellularLocation>
</comment>
<dbReference type="PANTHER" id="PTHR30619">
    <property type="entry name" value="DNA INTERNALIZATION/COMPETENCE PROTEIN COMEC/REC2"/>
    <property type="match status" value="1"/>
</dbReference>
<reference evidence="9 10" key="1">
    <citation type="journal article" date="2015" name="Nature">
        <title>rRNA introns, odd ribosomes, and small enigmatic genomes across a large radiation of phyla.</title>
        <authorList>
            <person name="Brown C.T."/>
            <person name="Hug L.A."/>
            <person name="Thomas B.C."/>
            <person name="Sharon I."/>
            <person name="Castelle C.J."/>
            <person name="Singh A."/>
            <person name="Wilkins M.J."/>
            <person name="Williams K.H."/>
            <person name="Banfield J.F."/>
        </authorList>
    </citation>
    <scope>NUCLEOTIDE SEQUENCE [LARGE SCALE GENOMIC DNA]</scope>
</reference>
<keyword evidence="2" id="KW-1003">Cell membrane</keyword>
<dbReference type="GO" id="GO:0005886">
    <property type="term" value="C:plasma membrane"/>
    <property type="evidence" value="ECO:0007669"/>
    <property type="project" value="UniProtKB-SubCell"/>
</dbReference>
<evidence type="ECO:0000256" key="1">
    <source>
        <dbReference type="ARBA" id="ARBA00004651"/>
    </source>
</evidence>
<feature type="transmembrane region" description="Helical" evidence="6">
    <location>
        <begin position="7"/>
        <end position="23"/>
    </location>
</feature>
<evidence type="ECO:0000313" key="9">
    <source>
        <dbReference type="EMBL" id="KKP69443.1"/>
    </source>
</evidence>
<feature type="transmembrane region" description="Helical" evidence="6">
    <location>
        <begin position="401"/>
        <end position="423"/>
    </location>
</feature>
<organism evidence="9 10">
    <name type="scientific">candidate division CPR3 bacterium GW2011_GWF2_35_18</name>
    <dbReference type="NCBI Taxonomy" id="1618350"/>
    <lineage>
        <taxon>Bacteria</taxon>
        <taxon>Bacteria division CPR3</taxon>
    </lineage>
</organism>
<evidence type="ECO:0000256" key="2">
    <source>
        <dbReference type="ARBA" id="ARBA00022475"/>
    </source>
</evidence>
<keyword evidence="5 6" id="KW-0472">Membrane</keyword>
<comment type="caution">
    <text evidence="9">The sequence shown here is derived from an EMBL/GenBank/DDBJ whole genome shotgun (WGS) entry which is preliminary data.</text>
</comment>
<dbReference type="Proteomes" id="UP000034581">
    <property type="component" value="Unassembled WGS sequence"/>
</dbReference>
<feature type="transmembrane region" description="Helical" evidence="6">
    <location>
        <begin position="316"/>
        <end position="334"/>
    </location>
</feature>
<feature type="transmembrane region" description="Helical" evidence="6">
    <location>
        <begin position="369"/>
        <end position="389"/>
    </location>
</feature>
<evidence type="ECO:0000256" key="3">
    <source>
        <dbReference type="ARBA" id="ARBA00022692"/>
    </source>
</evidence>
<feature type="transmembrane region" description="Helical" evidence="6">
    <location>
        <begin position="274"/>
        <end position="295"/>
    </location>
</feature>
<evidence type="ECO:0000256" key="5">
    <source>
        <dbReference type="ARBA" id="ARBA00023136"/>
    </source>
</evidence>
<gene>
    <name evidence="9" type="ORF">UR67_C0006G0010</name>
</gene>
<evidence type="ECO:0000256" key="6">
    <source>
        <dbReference type="SAM" id="Phobius"/>
    </source>
</evidence>
<accession>A0A0G0BJ24</accession>
<dbReference type="PANTHER" id="PTHR30619:SF1">
    <property type="entry name" value="RECOMBINATION PROTEIN 2"/>
    <property type="match status" value="1"/>
</dbReference>
<dbReference type="AlphaFoldDB" id="A0A0G0BJ24"/>
<evidence type="ECO:0000313" key="10">
    <source>
        <dbReference type="Proteomes" id="UP000034581"/>
    </source>
</evidence>
<name>A0A0G0BJ24_UNCC3</name>
<dbReference type="Pfam" id="PF13567">
    <property type="entry name" value="DUF4131"/>
    <property type="match status" value="1"/>
</dbReference>
<dbReference type="InterPro" id="IPR004477">
    <property type="entry name" value="ComEC_N"/>
</dbReference>
<dbReference type="InterPro" id="IPR025405">
    <property type="entry name" value="DUF4131"/>
</dbReference>
<proteinExistence type="predicted"/>
<evidence type="ECO:0000259" key="8">
    <source>
        <dbReference type="Pfam" id="PF13567"/>
    </source>
</evidence>
<protein>
    <submittedName>
        <fullName evidence="9">Internalization-related competence protein ComEC/Rec2 protein</fullName>
    </submittedName>
</protein>
<evidence type="ECO:0000256" key="4">
    <source>
        <dbReference type="ARBA" id="ARBA00022989"/>
    </source>
</evidence>
<feature type="transmembrane region" description="Helical" evidence="6">
    <location>
        <begin position="246"/>
        <end position="268"/>
    </location>
</feature>
<dbReference type="EMBL" id="LBQB01000006">
    <property type="protein sequence ID" value="KKP69443.1"/>
    <property type="molecule type" value="Genomic_DNA"/>
</dbReference>
<evidence type="ECO:0000259" key="7">
    <source>
        <dbReference type="Pfam" id="PF03772"/>
    </source>
</evidence>
<keyword evidence="4 6" id="KW-1133">Transmembrane helix</keyword>
<dbReference type="NCBIfam" id="TIGR00360">
    <property type="entry name" value="ComEC_N-term"/>
    <property type="match status" value="1"/>
</dbReference>
<sequence length="494" mass="56919">MTYLFEKYSLLFIFLLGLLLGIISYELLIFFYVLISIIFILILYTFFIIRKYIKLPIIFLMSILLGFFRNDLSKYDISRDSFSYYYNQEIVVTGDIVETPVNKQNSQEVVVGNLNIIKSDNEIIPLNGKMLLQTRNFPEYYYGEVLQIEGEITEPISLGEFDYKSYLENQGIYGVVRFPYISIISENGGNIFLRVLFSFRLQIESNINRFFPEPEASLLSGIILGVQRNFPPYFKDNLQKTGTTHIVVVSGTNITLVMMIFIVFSPYLGRRRMLTFSLLGIFIYVFLVGFDPPVLRALIMFIPAYFSQIYGRDGDVFTNFIFAADVILFINPLLINNISFQLSFSATLGLILVFPILKQLIRLPDVIREGLLVSLSAQIMTLPIIVYNFKEYSTVSPLVNLLLIPIVPILTWGGFIFIPLSFLNGIITNIYSWFLYIPLTYFVKIVNFFGDFPGASISLQNISTSFVFFYYIALTFFIFLGRFFSKDSLLCIKK</sequence>
<feature type="transmembrane region" description="Helical" evidence="6">
    <location>
        <begin position="430"/>
        <end position="450"/>
    </location>
</feature>
<dbReference type="Pfam" id="PF03772">
    <property type="entry name" value="Competence"/>
    <property type="match status" value="1"/>
</dbReference>
<keyword evidence="3 6" id="KW-0812">Transmembrane</keyword>
<feature type="domain" description="ComEC/Rec2-related protein" evidence="7">
    <location>
        <begin position="222"/>
        <end position="480"/>
    </location>
</feature>
<dbReference type="InterPro" id="IPR052159">
    <property type="entry name" value="Competence_DNA_uptake"/>
</dbReference>
<feature type="domain" description="DUF4131" evidence="8">
    <location>
        <begin position="30"/>
        <end position="179"/>
    </location>
</feature>
<feature type="transmembrane region" description="Helical" evidence="6">
    <location>
        <begin position="340"/>
        <end position="357"/>
    </location>
</feature>
<dbReference type="STRING" id="1618350.UR67_C0006G0010"/>
<feature type="transmembrane region" description="Helical" evidence="6">
    <location>
        <begin position="29"/>
        <end position="49"/>
    </location>
</feature>